<keyword evidence="1" id="KW-0812">Transmembrane</keyword>
<organism evidence="2 3">
    <name type="scientific">Micromonospora saelicesensis</name>
    <dbReference type="NCBI Taxonomy" id="285676"/>
    <lineage>
        <taxon>Bacteria</taxon>
        <taxon>Bacillati</taxon>
        <taxon>Actinomycetota</taxon>
        <taxon>Actinomycetes</taxon>
        <taxon>Micromonosporales</taxon>
        <taxon>Micromonosporaceae</taxon>
        <taxon>Micromonospora</taxon>
    </lineage>
</organism>
<dbReference type="Proteomes" id="UP000249334">
    <property type="component" value="Unassembled WGS sequence"/>
</dbReference>
<name>A0ABX9CDZ6_9ACTN</name>
<gene>
    <name evidence="2" type="ORF">GAR05_04827</name>
</gene>
<evidence type="ECO:0000256" key="1">
    <source>
        <dbReference type="SAM" id="Phobius"/>
    </source>
</evidence>
<keyword evidence="1" id="KW-0472">Membrane</keyword>
<feature type="transmembrane region" description="Helical" evidence="1">
    <location>
        <begin position="89"/>
        <end position="110"/>
    </location>
</feature>
<comment type="caution">
    <text evidence="2">The sequence shown here is derived from an EMBL/GenBank/DDBJ whole genome shotgun (WGS) entry which is preliminary data.</text>
</comment>
<evidence type="ECO:0000313" key="3">
    <source>
        <dbReference type="Proteomes" id="UP000249334"/>
    </source>
</evidence>
<accession>A0ABX9CDZ6</accession>
<keyword evidence="1" id="KW-1133">Transmembrane helix</keyword>
<sequence>MSGTLTQTVSRLRDISVKAQAFESEVHDLVRRADAAQATAQLNEEQAQKIALLLTTQTEVKLTEEIDKLTKAHKEQIDGLKKSGSRTAWITFVLGAVLGFLLNLLTAFLMG</sequence>
<evidence type="ECO:0000313" key="2">
    <source>
        <dbReference type="EMBL" id="RAN94737.1"/>
    </source>
</evidence>
<dbReference type="EMBL" id="PXXW01000039">
    <property type="protein sequence ID" value="RAN94737.1"/>
    <property type="molecule type" value="Genomic_DNA"/>
</dbReference>
<reference evidence="2 3" key="1">
    <citation type="submission" date="2018-03" db="EMBL/GenBank/DDBJ databases">
        <title>Genomic framework for the identification of Micromonospora saelicesensis and Micromonospora noduli.</title>
        <authorList>
            <person name="Riesco R."/>
            <person name="Trujillo M.E."/>
        </authorList>
    </citation>
    <scope>NUCLEOTIDE SEQUENCE [LARGE SCALE GENOMIC DNA]</scope>
    <source>
        <strain evidence="2 3">GAR05</strain>
    </source>
</reference>
<keyword evidence="3" id="KW-1185">Reference proteome</keyword>
<evidence type="ECO:0008006" key="4">
    <source>
        <dbReference type="Google" id="ProtNLM"/>
    </source>
</evidence>
<protein>
    <recommendedName>
        <fullName evidence="4">Haemolysin XhlA</fullName>
    </recommendedName>
</protein>
<proteinExistence type="predicted"/>